<feature type="compositionally biased region" description="Polar residues" evidence="1">
    <location>
        <begin position="337"/>
        <end position="346"/>
    </location>
</feature>
<feature type="region of interest" description="Disordered" evidence="1">
    <location>
        <begin position="308"/>
        <end position="421"/>
    </location>
</feature>
<comment type="caution">
    <text evidence="3">The sequence shown here is derived from an EMBL/GenBank/DDBJ whole genome shotgun (WGS) entry which is preliminary data.</text>
</comment>
<feature type="compositionally biased region" description="Polar residues" evidence="1">
    <location>
        <begin position="373"/>
        <end position="383"/>
    </location>
</feature>
<feature type="region of interest" description="Disordered" evidence="1">
    <location>
        <begin position="153"/>
        <end position="175"/>
    </location>
</feature>
<protein>
    <submittedName>
        <fullName evidence="3">Uncharacterized protein</fullName>
    </submittedName>
</protein>
<keyword evidence="2" id="KW-1133">Transmembrane helix</keyword>
<feature type="transmembrane region" description="Helical" evidence="2">
    <location>
        <begin position="26"/>
        <end position="48"/>
    </location>
</feature>
<name>A0A364N5J4_STELY</name>
<dbReference type="AlphaFoldDB" id="A0A364N5J4"/>
<reference evidence="4" key="1">
    <citation type="submission" date="2018-05" db="EMBL/GenBank/DDBJ databases">
        <title>Draft genome sequence of Stemphylium lycopersici strain CIDEFI 213.</title>
        <authorList>
            <person name="Medina R."/>
            <person name="Franco M.E.E."/>
            <person name="Lucentini C.G."/>
            <person name="Saparrat M.C.N."/>
            <person name="Balatti P.A."/>
        </authorList>
    </citation>
    <scope>NUCLEOTIDE SEQUENCE [LARGE SCALE GENOMIC DNA]</scope>
    <source>
        <strain evidence="4">CIDEFI 213</strain>
    </source>
</reference>
<feature type="region of interest" description="Disordered" evidence="1">
    <location>
        <begin position="225"/>
        <end position="265"/>
    </location>
</feature>
<keyword evidence="4" id="KW-1185">Reference proteome</keyword>
<feature type="compositionally biased region" description="Polar residues" evidence="1">
    <location>
        <begin position="246"/>
        <end position="255"/>
    </location>
</feature>
<organism evidence="3 4">
    <name type="scientific">Stemphylium lycopersici</name>
    <name type="common">Tomato gray leaf spot disease fungus</name>
    <name type="synonym">Thyrospora lycopersici</name>
    <dbReference type="NCBI Taxonomy" id="183478"/>
    <lineage>
        <taxon>Eukaryota</taxon>
        <taxon>Fungi</taxon>
        <taxon>Dikarya</taxon>
        <taxon>Ascomycota</taxon>
        <taxon>Pezizomycotina</taxon>
        <taxon>Dothideomycetes</taxon>
        <taxon>Pleosporomycetidae</taxon>
        <taxon>Pleosporales</taxon>
        <taxon>Pleosporineae</taxon>
        <taxon>Pleosporaceae</taxon>
        <taxon>Stemphylium</taxon>
    </lineage>
</organism>
<keyword evidence="2" id="KW-0472">Membrane</keyword>
<gene>
    <name evidence="3" type="ORF">DDE83_004120</name>
</gene>
<keyword evidence="2" id="KW-0812">Transmembrane</keyword>
<proteinExistence type="predicted"/>
<accession>A0A364N5J4</accession>
<evidence type="ECO:0000256" key="2">
    <source>
        <dbReference type="SAM" id="Phobius"/>
    </source>
</evidence>
<evidence type="ECO:0000256" key="1">
    <source>
        <dbReference type="SAM" id="MobiDB-lite"/>
    </source>
</evidence>
<evidence type="ECO:0000313" key="4">
    <source>
        <dbReference type="Proteomes" id="UP000249619"/>
    </source>
</evidence>
<dbReference type="EMBL" id="QGDH01000049">
    <property type="protein sequence ID" value="RAR12588.1"/>
    <property type="molecule type" value="Genomic_DNA"/>
</dbReference>
<feature type="compositionally biased region" description="Polar residues" evidence="1">
    <location>
        <begin position="395"/>
        <end position="406"/>
    </location>
</feature>
<dbReference type="Proteomes" id="UP000249619">
    <property type="component" value="Unassembled WGS sequence"/>
</dbReference>
<evidence type="ECO:0000313" key="3">
    <source>
        <dbReference type="EMBL" id="RAR12588.1"/>
    </source>
</evidence>
<sequence length="894" mass="100470">MTTEIAIIVMSLCLVVFNKLRMYRKVLVASCFAPRLLVAVAALARLIWMYPVTPRYDRQHELWVPTVISQIQLCLSIATASIPFMVPYFGGFSGNLRRVASAKSTMHLLNEEDARSKSSLWFRRHQKVDAIDLWDLTAGSAVQYERVPKASPRIPSMRPITPLSPPRVQESPKDQARLHGLNIYIPCRDPRRKQSLDLASPRTQSSGVLSPSCTSPHAYLLSSFIPSRKAPTPPNKAYSPRPPTPSSCYSSRSPTPVSPAPDRQRLSLFPSQRLRVVSPRVQYTTYQSPNLEPIRKMRTAVDYSNAISVAQPGPGGLPARGKFSTRSPRRAQPPKFSITTQLQIPQLSKLDENKTRPRSAQDLTSPMGAAINNWFSSENTQPLPASPSSPSSSSQHLFDQNASSSIGMPRMPVSPSVSHTSRKGMTVTLVDNASAWKHVFTNDPVDSADSVLKGREEHGLLLHTSSRKLKMVTGFENKDEDVGSKYVQILTKPANRAVKATKSPLADVVGFTDPWGRTSCATTEYAHYRLRCLGLVKVASAAKQDAVSKQSRISRIEQNINNVSMFEPFRQSTASSTPYEHELPDLLPTYEAARKKCIRVEKELEPLLFHIGLAKELCEAVVKALPRELRDLVHENLSDFSKPIVVDYGSHSFAYNMPKHFSRFFDANDGYTPWSAPFYLDANHVGEDFAKEMMQTTYRKTHFSISNVAVLDRFLKECGWRALRGVVAPKHFVRSLTILLPPCRIVVNDDVCNKAIESLAVLREISETGMSITMELQSSIHSAVRETDLPQRVHVAIEEWEKSHPEFVTSKLSRMKYQYLSFIVHEELLKIIVEKVVPFMRQLQKRGQAVAVMDSCEGWKWEPKDGEINIEAMLKARKDYLERRRAGWKEVHAA</sequence>